<protein>
    <submittedName>
        <fullName evidence="1">Uncharacterized protein</fullName>
    </submittedName>
</protein>
<gene>
    <name evidence="1" type="ORF">AWB80_03829</name>
</gene>
<dbReference type="AlphaFoldDB" id="A0A158BNH2"/>
<keyword evidence="2" id="KW-1185">Reference proteome</keyword>
<proteinExistence type="predicted"/>
<evidence type="ECO:0000313" key="1">
    <source>
        <dbReference type="EMBL" id="SAK71629.1"/>
    </source>
</evidence>
<name>A0A158BNH2_9BURK</name>
<sequence length="94" mass="9723">MHKSELKPADFAGMTMYVDASAGLLVSEGVSGFITGIDAKAMIPWLFNPALFANLIGASTKAFMVLRGMGEGLIDGAGMGLMLGSITYTGPYTG</sequence>
<comment type="caution">
    <text evidence="1">The sequence shown here is derived from an EMBL/GenBank/DDBJ whole genome shotgun (WGS) entry which is preliminary data.</text>
</comment>
<dbReference type="EMBL" id="FCOE02000012">
    <property type="protein sequence ID" value="SAK71629.1"/>
    <property type="molecule type" value="Genomic_DNA"/>
</dbReference>
<organism evidence="1 2">
    <name type="scientific">Caballeronia pedi</name>
    <dbReference type="NCBI Taxonomy" id="1777141"/>
    <lineage>
        <taxon>Bacteria</taxon>
        <taxon>Pseudomonadati</taxon>
        <taxon>Pseudomonadota</taxon>
        <taxon>Betaproteobacteria</taxon>
        <taxon>Burkholderiales</taxon>
        <taxon>Burkholderiaceae</taxon>
        <taxon>Caballeronia</taxon>
    </lineage>
</organism>
<reference evidence="1" key="1">
    <citation type="submission" date="2016-01" db="EMBL/GenBank/DDBJ databases">
        <authorList>
            <person name="Peeters C."/>
        </authorList>
    </citation>
    <scope>NUCLEOTIDE SEQUENCE [LARGE SCALE GENOMIC DNA]</scope>
    <source>
        <strain evidence="1">LMG 29323</strain>
    </source>
</reference>
<evidence type="ECO:0000313" key="2">
    <source>
        <dbReference type="Proteomes" id="UP000054911"/>
    </source>
</evidence>
<dbReference type="Proteomes" id="UP000054911">
    <property type="component" value="Unassembled WGS sequence"/>
</dbReference>
<accession>A0A158BNH2</accession>